<evidence type="ECO:0008006" key="4">
    <source>
        <dbReference type="Google" id="ProtNLM"/>
    </source>
</evidence>
<feature type="chain" id="PRO_5025416139" description="Secreted protein" evidence="1">
    <location>
        <begin position="26"/>
        <end position="125"/>
    </location>
</feature>
<proteinExistence type="predicted"/>
<reference evidence="2 3" key="1">
    <citation type="submission" date="2019-06" db="EMBL/GenBank/DDBJ databases">
        <title>A chromosome-scale genome assembly of the European perch, Perca fluviatilis.</title>
        <authorList>
            <person name="Roques C."/>
            <person name="Zahm M."/>
            <person name="Cabau C."/>
            <person name="Klopp C."/>
            <person name="Bouchez O."/>
            <person name="Donnadieu C."/>
            <person name="Kuhl H."/>
            <person name="Gislard M."/>
            <person name="Guendouz S."/>
            <person name="Journot L."/>
            <person name="Haffray P."/>
            <person name="Bestin A."/>
            <person name="Morvezen R."/>
            <person name="Feron R."/>
            <person name="Wen M."/>
            <person name="Jouanno E."/>
            <person name="Herpin A."/>
            <person name="Schartl M."/>
            <person name="Postlethwait J."/>
            <person name="Schaerlinger B."/>
            <person name="Chardard D."/>
            <person name="Lecocq T."/>
            <person name="Poncet C."/>
            <person name="Jaffrelo L."/>
            <person name="Lampietro C."/>
            <person name="Guiguen Y."/>
        </authorList>
    </citation>
    <scope>NUCLEOTIDE SEQUENCE [LARGE SCALE GENOMIC DNA]</scope>
    <source>
        <tissue evidence="2">Blood</tissue>
    </source>
</reference>
<gene>
    <name evidence="2" type="ORF">PFLUV_G00120990</name>
</gene>
<evidence type="ECO:0000313" key="2">
    <source>
        <dbReference type="EMBL" id="KAF1384511.1"/>
    </source>
</evidence>
<name>A0A6A5E6N7_PERFL</name>
<keyword evidence="3" id="KW-1185">Reference proteome</keyword>
<dbReference type="AlphaFoldDB" id="A0A6A5E6N7"/>
<evidence type="ECO:0000313" key="3">
    <source>
        <dbReference type="Proteomes" id="UP000465112"/>
    </source>
</evidence>
<dbReference type="EMBL" id="VHII01000010">
    <property type="protein sequence ID" value="KAF1384511.1"/>
    <property type="molecule type" value="Genomic_DNA"/>
</dbReference>
<comment type="caution">
    <text evidence="2">The sequence shown here is derived from an EMBL/GenBank/DDBJ whole genome shotgun (WGS) entry which is preliminary data.</text>
</comment>
<keyword evidence="1" id="KW-0732">Signal</keyword>
<accession>A0A6A5E6N7</accession>
<feature type="signal peptide" evidence="1">
    <location>
        <begin position="1"/>
        <end position="25"/>
    </location>
</feature>
<evidence type="ECO:0000256" key="1">
    <source>
        <dbReference type="SAM" id="SignalP"/>
    </source>
</evidence>
<protein>
    <recommendedName>
        <fullName evidence="4">Secreted protein</fullName>
    </recommendedName>
</protein>
<sequence length="125" mass="14232">MQPLLQCSLCMWFWLCLFMWRGTKARLKGRAKTIKACPYQLVRPEETGQTQAWIRRAPPPTHPNPTPLWAPTLNTAPSTNQTVRGSGLRLGFNTRLKHETTVLFSGMGEWRLLGVFCTSLSRPAY</sequence>
<organism evidence="2 3">
    <name type="scientific">Perca fluviatilis</name>
    <name type="common">European perch</name>
    <dbReference type="NCBI Taxonomy" id="8168"/>
    <lineage>
        <taxon>Eukaryota</taxon>
        <taxon>Metazoa</taxon>
        <taxon>Chordata</taxon>
        <taxon>Craniata</taxon>
        <taxon>Vertebrata</taxon>
        <taxon>Euteleostomi</taxon>
        <taxon>Actinopterygii</taxon>
        <taxon>Neopterygii</taxon>
        <taxon>Teleostei</taxon>
        <taxon>Neoteleostei</taxon>
        <taxon>Acanthomorphata</taxon>
        <taxon>Eupercaria</taxon>
        <taxon>Perciformes</taxon>
        <taxon>Percoidei</taxon>
        <taxon>Percidae</taxon>
        <taxon>Percinae</taxon>
        <taxon>Perca</taxon>
    </lineage>
</organism>
<dbReference type="Proteomes" id="UP000465112">
    <property type="component" value="Chromosome 10"/>
</dbReference>